<dbReference type="CDD" id="cd03426">
    <property type="entry name" value="NUDIX_CoAse_Nudt7"/>
    <property type="match status" value="1"/>
</dbReference>
<evidence type="ECO:0000256" key="6">
    <source>
        <dbReference type="ARBA" id="ARBA00023211"/>
    </source>
</evidence>
<dbReference type="RefSeq" id="WP_095500340.1">
    <property type="nucleotide sequence ID" value="NZ_BSPO01000003.1"/>
</dbReference>
<comment type="caution">
    <text evidence="8">The sequence shown here is derived from an EMBL/GenBank/DDBJ whole genome shotgun (WGS) entry which is preliminary data.</text>
</comment>
<evidence type="ECO:0000313" key="8">
    <source>
        <dbReference type="EMBL" id="GLS84683.1"/>
    </source>
</evidence>
<keyword evidence="3" id="KW-0479">Metal-binding</keyword>
<evidence type="ECO:0000256" key="3">
    <source>
        <dbReference type="ARBA" id="ARBA00022723"/>
    </source>
</evidence>
<dbReference type="PROSITE" id="PS51462">
    <property type="entry name" value="NUDIX"/>
    <property type="match status" value="1"/>
</dbReference>
<evidence type="ECO:0000256" key="2">
    <source>
        <dbReference type="ARBA" id="ARBA00001946"/>
    </source>
</evidence>
<keyword evidence="9" id="KW-1185">Reference proteome</keyword>
<dbReference type="PANTHER" id="PTHR12992:SF11">
    <property type="entry name" value="MITOCHONDRIAL COENZYME A DIPHOSPHATASE NUDT8"/>
    <property type="match status" value="1"/>
</dbReference>
<dbReference type="Proteomes" id="UP001157439">
    <property type="component" value="Unassembled WGS sequence"/>
</dbReference>
<dbReference type="Gene3D" id="3.90.79.10">
    <property type="entry name" value="Nucleoside Triphosphate Pyrophosphohydrolase"/>
    <property type="match status" value="1"/>
</dbReference>
<comment type="cofactor">
    <cofactor evidence="1">
        <name>Mn(2+)</name>
        <dbReference type="ChEBI" id="CHEBI:29035"/>
    </cofactor>
</comment>
<comment type="cofactor">
    <cofactor evidence="2">
        <name>Mg(2+)</name>
        <dbReference type="ChEBI" id="CHEBI:18420"/>
    </cofactor>
</comment>
<dbReference type="InterPro" id="IPR000086">
    <property type="entry name" value="NUDIX_hydrolase_dom"/>
</dbReference>
<organism evidence="8 9">
    <name type="scientific">Paraferrimonas haliotis</name>
    <dbReference type="NCBI Taxonomy" id="2013866"/>
    <lineage>
        <taxon>Bacteria</taxon>
        <taxon>Pseudomonadati</taxon>
        <taxon>Pseudomonadota</taxon>
        <taxon>Gammaproteobacteria</taxon>
        <taxon>Alteromonadales</taxon>
        <taxon>Ferrimonadaceae</taxon>
        <taxon>Paraferrimonas</taxon>
    </lineage>
</organism>
<evidence type="ECO:0000259" key="7">
    <source>
        <dbReference type="PROSITE" id="PS51462"/>
    </source>
</evidence>
<keyword evidence="5" id="KW-0460">Magnesium</keyword>
<dbReference type="GO" id="GO:0046872">
    <property type="term" value="F:metal ion binding"/>
    <property type="evidence" value="ECO:0007669"/>
    <property type="project" value="UniProtKB-KW"/>
</dbReference>
<evidence type="ECO:0000256" key="4">
    <source>
        <dbReference type="ARBA" id="ARBA00022801"/>
    </source>
</evidence>
<name>A0AA37TS41_9GAMM</name>
<evidence type="ECO:0000256" key="1">
    <source>
        <dbReference type="ARBA" id="ARBA00001936"/>
    </source>
</evidence>
<reference evidence="8 9" key="1">
    <citation type="journal article" date="2014" name="Int. J. Syst. Evol. Microbiol.">
        <title>Complete genome sequence of Corynebacterium casei LMG S-19264T (=DSM 44701T), isolated from a smear-ripened cheese.</title>
        <authorList>
            <consortium name="US DOE Joint Genome Institute (JGI-PGF)"/>
            <person name="Walter F."/>
            <person name="Albersmeier A."/>
            <person name="Kalinowski J."/>
            <person name="Ruckert C."/>
        </authorList>
    </citation>
    <scope>NUCLEOTIDE SEQUENCE [LARGE SCALE GENOMIC DNA]</scope>
    <source>
        <strain evidence="8 9">NBRC 112785</strain>
    </source>
</reference>
<gene>
    <name evidence="8" type="primary">yeaB</name>
    <name evidence="8" type="ORF">GCM10007894_26600</name>
</gene>
<accession>A0AA37TS41</accession>
<proteinExistence type="predicted"/>
<dbReference type="InterPro" id="IPR015797">
    <property type="entry name" value="NUDIX_hydrolase-like_dom_sf"/>
</dbReference>
<dbReference type="EMBL" id="BSPO01000003">
    <property type="protein sequence ID" value="GLS84683.1"/>
    <property type="molecule type" value="Genomic_DNA"/>
</dbReference>
<dbReference type="AlphaFoldDB" id="A0AA37TS41"/>
<sequence>MQLQQAITQLSLSPSAASSAKAANYPRLEKGQYRDSAVLIGLFERTTENGKQAYIWFTQRPNYMKHHPGQISFPGGKFETSDGSLINTALREAHEEINLEREQAKVIATLPTHYSHTGFAITPVIAHIDSDFSPIAEPNEVADCFALPLAFFLDEQNFHILTVKRKTLTPENHSHPVYFAPYKNRFVWGITAAILWQLKQILRA</sequence>
<protein>
    <submittedName>
        <fullName evidence="8">Coenzyme A pyrophosphatase</fullName>
    </submittedName>
</protein>
<evidence type="ECO:0000313" key="9">
    <source>
        <dbReference type="Proteomes" id="UP001157439"/>
    </source>
</evidence>
<dbReference type="NCBIfam" id="NF007980">
    <property type="entry name" value="PRK10707.1"/>
    <property type="match status" value="1"/>
</dbReference>
<evidence type="ECO:0000256" key="5">
    <source>
        <dbReference type="ARBA" id="ARBA00022842"/>
    </source>
</evidence>
<dbReference type="Pfam" id="PF00293">
    <property type="entry name" value="NUDIX"/>
    <property type="match status" value="1"/>
</dbReference>
<keyword evidence="6" id="KW-0464">Manganese</keyword>
<keyword evidence="4" id="KW-0378">Hydrolase</keyword>
<dbReference type="GO" id="GO:0010945">
    <property type="term" value="F:coenzyme A diphosphatase activity"/>
    <property type="evidence" value="ECO:0007669"/>
    <property type="project" value="InterPro"/>
</dbReference>
<dbReference type="InterPro" id="IPR045121">
    <property type="entry name" value="CoAse"/>
</dbReference>
<dbReference type="SUPFAM" id="SSF55811">
    <property type="entry name" value="Nudix"/>
    <property type="match status" value="1"/>
</dbReference>
<feature type="domain" description="Nudix hydrolase" evidence="7">
    <location>
        <begin position="33"/>
        <end position="169"/>
    </location>
</feature>
<dbReference type="PANTHER" id="PTHR12992">
    <property type="entry name" value="NUDIX HYDROLASE"/>
    <property type="match status" value="1"/>
</dbReference>